<feature type="domain" description="Amidohydrolase-related" evidence="1">
    <location>
        <begin position="1"/>
        <end position="210"/>
    </location>
</feature>
<dbReference type="Pfam" id="PF01979">
    <property type="entry name" value="Amidohydro_1"/>
    <property type="match status" value="1"/>
</dbReference>
<dbReference type="PANTHER" id="PTHR43135:SF3">
    <property type="entry name" value="ALPHA-D-RIBOSE 1-METHYLPHOSPHONATE 5-TRIPHOSPHATE DIPHOSPHATASE"/>
    <property type="match status" value="1"/>
</dbReference>
<organism evidence="2">
    <name type="scientific">marine metagenome</name>
    <dbReference type="NCBI Taxonomy" id="408172"/>
    <lineage>
        <taxon>unclassified sequences</taxon>
        <taxon>metagenomes</taxon>
        <taxon>ecological metagenomes</taxon>
    </lineage>
</organism>
<dbReference type="InterPro" id="IPR011059">
    <property type="entry name" value="Metal-dep_hydrolase_composite"/>
</dbReference>
<protein>
    <recommendedName>
        <fullName evidence="1">Amidohydrolase-related domain-containing protein</fullName>
    </recommendedName>
</protein>
<dbReference type="InterPro" id="IPR006680">
    <property type="entry name" value="Amidohydro-rel"/>
</dbReference>
<reference evidence="2" key="1">
    <citation type="submission" date="2018-05" db="EMBL/GenBank/DDBJ databases">
        <authorList>
            <person name="Lanie J.A."/>
            <person name="Ng W.-L."/>
            <person name="Kazmierczak K.M."/>
            <person name="Andrzejewski T.M."/>
            <person name="Davidsen T.M."/>
            <person name="Wayne K.J."/>
            <person name="Tettelin H."/>
            <person name="Glass J.I."/>
            <person name="Rusch D."/>
            <person name="Podicherti R."/>
            <person name="Tsui H.-C.T."/>
            <person name="Winkler M.E."/>
        </authorList>
    </citation>
    <scope>NUCLEOTIDE SEQUENCE</scope>
</reference>
<accession>A0A383AX36</accession>
<sequence length="229" mass="25230">DELKAITSEAHKFNKLTASHCLSSEGIRISVEADVDMIIHSVFKEPSGENKFDSHLAELLASRGVYINPTLHVFRAKIWAIQQNMVGKPKNKEEILELDLAKKEFEIRVKDVNKLIEFGAKVITGSDSSWGDYKLGNTVYEVECLESAGLSRAKSLKSVTSESAISIGVDKSVGTLEKGKEADILVLAKDPFTDIDNLWNVQDVFLGGCIVERGSSDSLNSIRQHPPEN</sequence>
<dbReference type="SUPFAM" id="SSF51556">
    <property type="entry name" value="Metallo-dependent hydrolases"/>
    <property type="match status" value="1"/>
</dbReference>
<dbReference type="Gene3D" id="2.30.40.10">
    <property type="entry name" value="Urease, subunit C, domain 1"/>
    <property type="match status" value="1"/>
</dbReference>
<dbReference type="InterPro" id="IPR032466">
    <property type="entry name" value="Metal_Hydrolase"/>
</dbReference>
<dbReference type="Gene3D" id="3.20.20.140">
    <property type="entry name" value="Metal-dependent hydrolases"/>
    <property type="match status" value="1"/>
</dbReference>
<dbReference type="EMBL" id="UINC01195534">
    <property type="protein sequence ID" value="SVE12143.1"/>
    <property type="molecule type" value="Genomic_DNA"/>
</dbReference>
<evidence type="ECO:0000313" key="2">
    <source>
        <dbReference type="EMBL" id="SVE12143.1"/>
    </source>
</evidence>
<dbReference type="GO" id="GO:0016810">
    <property type="term" value="F:hydrolase activity, acting on carbon-nitrogen (but not peptide) bonds"/>
    <property type="evidence" value="ECO:0007669"/>
    <property type="project" value="InterPro"/>
</dbReference>
<evidence type="ECO:0000259" key="1">
    <source>
        <dbReference type="Pfam" id="PF01979"/>
    </source>
</evidence>
<dbReference type="AlphaFoldDB" id="A0A383AX36"/>
<name>A0A383AX36_9ZZZZ</name>
<dbReference type="PANTHER" id="PTHR43135">
    <property type="entry name" value="ALPHA-D-RIBOSE 1-METHYLPHOSPHONATE 5-TRIPHOSPHATE DIPHOSPHATASE"/>
    <property type="match status" value="1"/>
</dbReference>
<feature type="non-terminal residue" evidence="2">
    <location>
        <position position="1"/>
    </location>
</feature>
<gene>
    <name evidence="2" type="ORF">METZ01_LOCUS464997</name>
</gene>
<proteinExistence type="predicted"/>
<dbReference type="InterPro" id="IPR051781">
    <property type="entry name" value="Metallo-dep_Hydrolase"/>
</dbReference>